<comment type="caution">
    <text evidence="4">The sequence shown here is derived from an EMBL/GenBank/DDBJ whole genome shotgun (WGS) entry which is preliminary data.</text>
</comment>
<evidence type="ECO:0000313" key="5">
    <source>
        <dbReference type="Proteomes" id="UP000887458"/>
    </source>
</evidence>
<proteinExistence type="inferred from homology"/>
<protein>
    <recommendedName>
        <fullName evidence="6">UDP-glucuronosyltransferase</fullName>
    </recommendedName>
</protein>
<evidence type="ECO:0008006" key="6">
    <source>
        <dbReference type="Google" id="ProtNLM"/>
    </source>
</evidence>
<keyword evidence="5" id="KW-1185">Reference proteome</keyword>
<dbReference type="InterPro" id="IPR050271">
    <property type="entry name" value="UDP-glycosyltransferase"/>
</dbReference>
<dbReference type="PANTHER" id="PTHR48043:SF145">
    <property type="entry name" value="FI06409P-RELATED"/>
    <property type="match status" value="1"/>
</dbReference>
<evidence type="ECO:0000256" key="2">
    <source>
        <dbReference type="ARBA" id="ARBA00022676"/>
    </source>
</evidence>
<name>A0ABQ8J070_DERPT</name>
<dbReference type="CDD" id="cd03784">
    <property type="entry name" value="GT1_Gtf-like"/>
    <property type="match status" value="1"/>
</dbReference>
<dbReference type="EMBL" id="NJHN03000095">
    <property type="protein sequence ID" value="KAH9415922.1"/>
    <property type="molecule type" value="Genomic_DNA"/>
</dbReference>
<reference evidence="4 5" key="2">
    <citation type="journal article" date="2022" name="Mol. Biol. Evol.">
        <title>Comparative Genomics Reveals Insights into the Divergent Evolution of Astigmatic Mites and Household Pest Adaptations.</title>
        <authorList>
            <person name="Xiong Q."/>
            <person name="Wan A.T."/>
            <person name="Liu X."/>
            <person name="Fung C.S."/>
            <person name="Xiao X."/>
            <person name="Malainual N."/>
            <person name="Hou J."/>
            <person name="Wang L."/>
            <person name="Wang M."/>
            <person name="Yang K.Y."/>
            <person name="Cui Y."/>
            <person name="Leung E.L."/>
            <person name="Nong W."/>
            <person name="Shin S.K."/>
            <person name="Au S.W."/>
            <person name="Jeong K.Y."/>
            <person name="Chew F.T."/>
            <person name="Hui J.H."/>
            <person name="Leung T.F."/>
            <person name="Tungtrongchitr A."/>
            <person name="Zhong N."/>
            <person name="Liu Z."/>
            <person name="Tsui S.K."/>
        </authorList>
    </citation>
    <scope>NUCLEOTIDE SEQUENCE [LARGE SCALE GENOMIC DNA]</scope>
    <source>
        <strain evidence="4">Derp</strain>
    </source>
</reference>
<keyword evidence="3" id="KW-0808">Transferase</keyword>
<evidence type="ECO:0000256" key="1">
    <source>
        <dbReference type="ARBA" id="ARBA00009995"/>
    </source>
</evidence>
<dbReference type="Pfam" id="PF00201">
    <property type="entry name" value="UDPGT"/>
    <property type="match status" value="1"/>
</dbReference>
<dbReference type="PANTHER" id="PTHR48043">
    <property type="entry name" value="EG:EG0003.4 PROTEIN-RELATED"/>
    <property type="match status" value="1"/>
</dbReference>
<keyword evidence="2" id="KW-0328">Glycosyltransferase</keyword>
<sequence length="478" mass="54989">MVQQKKKLKIFFLSLDAVGHINACVGLAQALAKRGHSIYFLTNPSFAGTFEKSGFNEIILIGDENHQTIIAAKMKAKQEATHPLEAIAARLERIRKTNWLSEKSSYEKILEFNPNEPHDFLLERYEELRAVHPQIEAAIKQELPDLIIIDRFFIPPCIAYGTIPWASLFSGNPLHLYDSPDVPPRSSGKMNIDSTNRISTLILFLDKGYPSNDRTGWEEFRKKHREGFPTEIRYHQNNLNREFGYPETSEDEILRISPYMNIYGYPEELDYRDIAQLPDNYIRMDTFCLETSEPFELPKEFRSKLLPDDKLVYVSLGSMASIDVDLMKRIVAELSNSPHKFIVSMGVAHSQYQLSDNMWGKPYLVQTKILPLVDLVITHGGNNTVTEAFYHGKPMLVMPLFADQYDNAQRILEKGYGNRFNGYLFKQGELCAMIDQILNDQQMIQRCKKAGERMRSANSKQKACEKIEEIVERLSFKN</sequence>
<dbReference type="Proteomes" id="UP000887458">
    <property type="component" value="Unassembled WGS sequence"/>
</dbReference>
<reference evidence="4 5" key="1">
    <citation type="journal article" date="2018" name="J. Allergy Clin. Immunol.">
        <title>High-quality assembly of Dermatophagoides pteronyssinus genome and transcriptome reveals a wide range of novel allergens.</title>
        <authorList>
            <person name="Liu X.Y."/>
            <person name="Yang K.Y."/>
            <person name="Wang M.Q."/>
            <person name="Kwok J.S."/>
            <person name="Zeng X."/>
            <person name="Yang Z."/>
            <person name="Xiao X.J."/>
            <person name="Lau C.P."/>
            <person name="Li Y."/>
            <person name="Huang Z.M."/>
            <person name="Ba J.G."/>
            <person name="Yim A.K."/>
            <person name="Ouyang C.Y."/>
            <person name="Ngai S.M."/>
            <person name="Chan T.F."/>
            <person name="Leung E.L."/>
            <person name="Liu L."/>
            <person name="Liu Z.G."/>
            <person name="Tsui S.K."/>
        </authorList>
    </citation>
    <scope>NUCLEOTIDE SEQUENCE [LARGE SCALE GENOMIC DNA]</scope>
    <source>
        <strain evidence="4">Derp</strain>
    </source>
</reference>
<accession>A0ABQ8J070</accession>
<evidence type="ECO:0000256" key="3">
    <source>
        <dbReference type="ARBA" id="ARBA00022679"/>
    </source>
</evidence>
<dbReference type="Gene3D" id="3.40.50.2000">
    <property type="entry name" value="Glycogen Phosphorylase B"/>
    <property type="match status" value="2"/>
</dbReference>
<dbReference type="InterPro" id="IPR002213">
    <property type="entry name" value="UDP_glucos_trans"/>
</dbReference>
<gene>
    <name evidence="4" type="ORF">DERP_000416</name>
</gene>
<dbReference type="SUPFAM" id="SSF53756">
    <property type="entry name" value="UDP-Glycosyltransferase/glycogen phosphorylase"/>
    <property type="match status" value="1"/>
</dbReference>
<comment type="similarity">
    <text evidence="1">Belongs to the UDP-glycosyltransferase family.</text>
</comment>
<organism evidence="4 5">
    <name type="scientific">Dermatophagoides pteronyssinus</name>
    <name type="common">European house dust mite</name>
    <dbReference type="NCBI Taxonomy" id="6956"/>
    <lineage>
        <taxon>Eukaryota</taxon>
        <taxon>Metazoa</taxon>
        <taxon>Ecdysozoa</taxon>
        <taxon>Arthropoda</taxon>
        <taxon>Chelicerata</taxon>
        <taxon>Arachnida</taxon>
        <taxon>Acari</taxon>
        <taxon>Acariformes</taxon>
        <taxon>Sarcoptiformes</taxon>
        <taxon>Astigmata</taxon>
        <taxon>Psoroptidia</taxon>
        <taxon>Analgoidea</taxon>
        <taxon>Pyroglyphidae</taxon>
        <taxon>Dermatophagoidinae</taxon>
        <taxon>Dermatophagoides</taxon>
    </lineage>
</organism>
<evidence type="ECO:0000313" key="4">
    <source>
        <dbReference type="EMBL" id="KAH9415922.1"/>
    </source>
</evidence>